<sequence>MNKSRADQMVERLRAMQIAAPDIEASAVVSVDGLIMASALPADVEEERVSAMSAAMLSLGERIAGELGRGALEQVYIKGNNGFIVLTSVGEEAVLTALARQEAKLGLIFLEMRRAAEDLRKLVG</sequence>
<gene>
    <name evidence="2" type="ORF">HGMM_F03B08C02</name>
</gene>
<reference evidence="2" key="1">
    <citation type="journal article" date="2005" name="Environ. Microbiol.">
        <title>Genetic and functional properties of uncultivated thermophilic crenarchaeotes from a subsurface gold mine as revealed by analysis of genome fragments.</title>
        <authorList>
            <person name="Nunoura T."/>
            <person name="Hirayama H."/>
            <person name="Takami H."/>
            <person name="Oida H."/>
            <person name="Nishi S."/>
            <person name="Shimamura S."/>
            <person name="Suzuki Y."/>
            <person name="Inagaki F."/>
            <person name="Takai K."/>
            <person name="Nealson K.H."/>
            <person name="Horikoshi K."/>
        </authorList>
    </citation>
    <scope>NUCLEOTIDE SEQUENCE</scope>
</reference>
<protein>
    <submittedName>
        <fullName evidence="2">Roadblock/LC7 family protein</fullName>
    </submittedName>
</protein>
<proteinExistence type="predicted"/>
<dbReference type="Gene3D" id="3.30.450.30">
    <property type="entry name" value="Dynein light chain 2a, cytoplasmic"/>
    <property type="match status" value="1"/>
</dbReference>
<evidence type="ECO:0000259" key="1">
    <source>
        <dbReference type="SMART" id="SM00960"/>
    </source>
</evidence>
<dbReference type="SMART" id="SM00960">
    <property type="entry name" value="Robl_LC7"/>
    <property type="match status" value="1"/>
</dbReference>
<dbReference type="SUPFAM" id="SSF103196">
    <property type="entry name" value="Roadblock/LC7 domain"/>
    <property type="match status" value="1"/>
</dbReference>
<organism evidence="2">
    <name type="scientific">uncultured Chloroflexota bacterium</name>
    <dbReference type="NCBI Taxonomy" id="166587"/>
    <lineage>
        <taxon>Bacteria</taxon>
        <taxon>Bacillati</taxon>
        <taxon>Chloroflexota</taxon>
        <taxon>environmental samples</taxon>
    </lineage>
</organism>
<dbReference type="PANTHER" id="PTHR36222:SF1">
    <property type="entry name" value="SERINE PROTEASE INHIBITOR RV3364C"/>
    <property type="match status" value="1"/>
</dbReference>
<dbReference type="AlphaFoldDB" id="H5S988"/>
<dbReference type="InterPro" id="IPR053141">
    <property type="entry name" value="Mycobact_SerProt_Inhib_Rv3364c"/>
</dbReference>
<reference evidence="2" key="2">
    <citation type="journal article" date="2012" name="PLoS ONE">
        <title>A Deeply Branching Thermophilic Bacterium with an Ancient Acetyl-CoA Pathway Dominates a Subsurface Ecosystem.</title>
        <authorList>
            <person name="Takami H."/>
            <person name="Noguchi H."/>
            <person name="Takaki Y."/>
            <person name="Uchiyama I."/>
            <person name="Toyoda A."/>
            <person name="Nishi S."/>
            <person name="Chee G.-J."/>
            <person name="Arai W."/>
            <person name="Nunoura T."/>
            <person name="Itoh T."/>
            <person name="Hattori M."/>
            <person name="Takai K."/>
        </authorList>
    </citation>
    <scope>NUCLEOTIDE SEQUENCE</scope>
</reference>
<dbReference type="EMBL" id="AP011638">
    <property type="protein sequence ID" value="BAL52724.1"/>
    <property type="molecule type" value="Genomic_DNA"/>
</dbReference>
<dbReference type="InterPro" id="IPR004942">
    <property type="entry name" value="Roadblock/LAMTOR2_dom"/>
</dbReference>
<dbReference type="PANTHER" id="PTHR36222">
    <property type="entry name" value="SERINE PROTEASE INHIBITOR RV3364C"/>
    <property type="match status" value="1"/>
</dbReference>
<feature type="domain" description="Roadblock/LAMTOR2" evidence="1">
    <location>
        <begin position="10"/>
        <end position="99"/>
    </location>
</feature>
<evidence type="ECO:0000313" key="2">
    <source>
        <dbReference type="EMBL" id="BAL52724.1"/>
    </source>
</evidence>
<dbReference type="Pfam" id="PF03259">
    <property type="entry name" value="Robl_LC7"/>
    <property type="match status" value="1"/>
</dbReference>
<accession>H5S988</accession>
<name>H5S988_9CHLR</name>